<dbReference type="GO" id="GO:0009401">
    <property type="term" value="P:phosphoenolpyruvate-dependent sugar phosphotransferase system"/>
    <property type="evidence" value="ECO:0007669"/>
    <property type="project" value="UniProtKB-KW"/>
</dbReference>
<evidence type="ECO:0000256" key="7">
    <source>
        <dbReference type="ARBA" id="ARBA00022777"/>
    </source>
</evidence>
<dbReference type="eggNOG" id="COG3444">
    <property type="taxonomic scope" value="Bacteria"/>
</dbReference>
<keyword evidence="3" id="KW-0963">Cytoplasm</keyword>
<evidence type="ECO:0000256" key="1">
    <source>
        <dbReference type="ARBA" id="ARBA00004496"/>
    </source>
</evidence>
<name>U4TNQ9_9LACO</name>
<dbReference type="Gene3D" id="3.40.35.10">
    <property type="entry name" value="Phosphotransferase system, sorbose subfamily IIB component"/>
    <property type="match status" value="1"/>
</dbReference>
<evidence type="ECO:0000256" key="3">
    <source>
        <dbReference type="ARBA" id="ARBA00022490"/>
    </source>
</evidence>
<gene>
    <name evidence="9" type="ORF">L248_3018</name>
</gene>
<keyword evidence="4" id="KW-0762">Sugar transport</keyword>
<dbReference type="InterPro" id="IPR004720">
    <property type="entry name" value="PTS_IIB_sorbose-sp"/>
</dbReference>
<proteinExistence type="predicted"/>
<dbReference type="InterPro" id="IPR036667">
    <property type="entry name" value="PTS_IIB_sorbose-sp_sf"/>
</dbReference>
<evidence type="ECO:0000256" key="6">
    <source>
        <dbReference type="ARBA" id="ARBA00022683"/>
    </source>
</evidence>
<dbReference type="Proteomes" id="UP000030647">
    <property type="component" value="Unassembled WGS sequence"/>
</dbReference>
<dbReference type="PROSITE" id="PS51101">
    <property type="entry name" value="PTS_EIIB_TYPE_4"/>
    <property type="match status" value="1"/>
</dbReference>
<accession>U4TNQ9</accession>
<evidence type="ECO:0000256" key="2">
    <source>
        <dbReference type="ARBA" id="ARBA00022448"/>
    </source>
</evidence>
<dbReference type="STRING" id="1231336.L248_3018"/>
<protein>
    <submittedName>
        <fullName evidence="9">Putative phosphotransferase enzyme IIB component</fullName>
    </submittedName>
</protein>
<keyword evidence="5 9" id="KW-0808">Transferase</keyword>
<dbReference type="HOGENOM" id="CLU_116175_2_0_9"/>
<comment type="subcellular location">
    <subcellularLocation>
        <location evidence="1">Cytoplasm</location>
    </subcellularLocation>
</comment>
<evidence type="ECO:0000313" key="9">
    <source>
        <dbReference type="EMBL" id="ERL65080.1"/>
    </source>
</evidence>
<evidence type="ECO:0000256" key="5">
    <source>
        <dbReference type="ARBA" id="ARBA00022679"/>
    </source>
</evidence>
<dbReference type="GO" id="GO:0008982">
    <property type="term" value="F:protein-N(PI)-phosphohistidine-sugar phosphotransferase activity"/>
    <property type="evidence" value="ECO:0007669"/>
    <property type="project" value="InterPro"/>
</dbReference>
<feature type="domain" description="PTS EIIB type-4" evidence="8">
    <location>
        <begin position="1"/>
        <end position="165"/>
    </location>
</feature>
<dbReference type="EMBL" id="KI271589">
    <property type="protein sequence ID" value="ERL65080.1"/>
    <property type="molecule type" value="Genomic_DNA"/>
</dbReference>
<keyword evidence="2" id="KW-0813">Transport</keyword>
<dbReference type="SUPFAM" id="SSF52728">
    <property type="entry name" value="PTS IIb component"/>
    <property type="match status" value="1"/>
</dbReference>
<keyword evidence="10" id="KW-1185">Reference proteome</keyword>
<dbReference type="GO" id="GO:0005737">
    <property type="term" value="C:cytoplasm"/>
    <property type="evidence" value="ECO:0007669"/>
    <property type="project" value="UniProtKB-SubCell"/>
</dbReference>
<sequence length="165" mass="18159">MMIAMMRVDDRLIHGQVAVMWTKNLQVDRIWVPNDQIAKNEIQKSALLMAAPDSVKAAILPVAKAIGLLNNPRAAKLKILLIVNNVPDLLRIVKEVPTTGTKVDIANVGRISGDLDNKKKITDTVYLTADEIARAKEIGAYSDNYVYQPLPGDSAIPFMNLLKEA</sequence>
<dbReference type="Pfam" id="PF03830">
    <property type="entry name" value="PTSIIB_sorb"/>
    <property type="match status" value="1"/>
</dbReference>
<evidence type="ECO:0000256" key="4">
    <source>
        <dbReference type="ARBA" id="ARBA00022597"/>
    </source>
</evidence>
<organism evidence="9 10">
    <name type="scientific">Schleiferilactobacillus shenzhenensis LY-73</name>
    <dbReference type="NCBI Taxonomy" id="1231336"/>
    <lineage>
        <taxon>Bacteria</taxon>
        <taxon>Bacillati</taxon>
        <taxon>Bacillota</taxon>
        <taxon>Bacilli</taxon>
        <taxon>Lactobacillales</taxon>
        <taxon>Lactobacillaceae</taxon>
        <taxon>Schleiferilactobacillus</taxon>
    </lineage>
</organism>
<keyword evidence="6" id="KW-0598">Phosphotransferase system</keyword>
<dbReference type="GO" id="GO:0016301">
    <property type="term" value="F:kinase activity"/>
    <property type="evidence" value="ECO:0007669"/>
    <property type="project" value="UniProtKB-KW"/>
</dbReference>
<keyword evidence="7" id="KW-0418">Kinase</keyword>
<dbReference type="AlphaFoldDB" id="U4TNQ9"/>
<reference evidence="10" key="1">
    <citation type="journal article" date="2013" name="Genome Announc.">
        <title>Whole-Genome Sequencing of Lactobacillus shenzhenensis Strain LY-73T.</title>
        <authorList>
            <person name="Lin Z."/>
            <person name="Liu Z."/>
            <person name="Yang R."/>
            <person name="Zou Y."/>
            <person name="Wan D."/>
            <person name="Chen J."/>
            <person name="Guo M."/>
            <person name="Zhao J."/>
            <person name="Fang C."/>
            <person name="Yang R."/>
            <person name="Liu F."/>
        </authorList>
    </citation>
    <scope>NUCLEOTIDE SEQUENCE [LARGE SCALE GENOMIC DNA]</scope>
    <source>
        <strain evidence="10">LY-73</strain>
    </source>
</reference>
<evidence type="ECO:0000259" key="8">
    <source>
        <dbReference type="PROSITE" id="PS51101"/>
    </source>
</evidence>
<evidence type="ECO:0000313" key="10">
    <source>
        <dbReference type="Proteomes" id="UP000030647"/>
    </source>
</evidence>